<reference evidence="2 3" key="1">
    <citation type="submission" date="2020-04" db="EMBL/GenBank/DDBJ databases">
        <authorList>
            <consortium name="Desulfovibrio sp. FSS-1 genome sequencing consortium"/>
            <person name="Shimoshige H."/>
            <person name="Kobayashi H."/>
            <person name="Maekawa T."/>
        </authorList>
    </citation>
    <scope>NUCLEOTIDE SEQUENCE [LARGE SCALE GENOMIC DNA]</scope>
    <source>
        <strain evidence="2 3">SIID29052-01</strain>
    </source>
</reference>
<organism evidence="2 3">
    <name type="scientific">Fundidesulfovibrio magnetotacticus</name>
    <dbReference type="NCBI Taxonomy" id="2730080"/>
    <lineage>
        <taxon>Bacteria</taxon>
        <taxon>Pseudomonadati</taxon>
        <taxon>Thermodesulfobacteriota</taxon>
        <taxon>Desulfovibrionia</taxon>
        <taxon>Desulfovibrionales</taxon>
        <taxon>Desulfovibrionaceae</taxon>
        <taxon>Fundidesulfovibrio</taxon>
    </lineage>
</organism>
<sequence length="637" mass="71606">MKENTGHAGKCCGVQSAHILYVLTALVYIPHVLLFLPGYRLTPDQLAIHNRAMEGLNDVFSLALETTLESGRLSLFFPFTFWIELASDYFLARLVYVVIFFITHALFAYYFSKAIKSDIFILVMVLTVSFQVLDLNNLPPNSHNIATTLPLMVLLVARIIIQRHEVGACRFQSAHLVLGVLICCICYLASDYVFIFGMTMLLFEYVIYFLNSPFSMKRSLFSFASSRRLLLDIAPVLISGLTQYTLRTFSSPSYAGAVVSTKSNPLLIAQTIFEHTVGCISLARQDLYDFKFSLDFLPSAYFVAMLLVALLCTYLCYRTMSRALKPNNRGVIIGLCILLSAFTTLPLALTSKYQNIRLAAYIDSRFAFFWAIAAMSLFVNYLATIRNPLGRFLPVIVSVLVGLSSAFTYYHNVDSSQVMNDYVEPWGLARQLAFGCGQKPVHDANIRTLVDPFSQVTHHAGFNLDKYWKTYIMYKKMLGRNALLNWNPLHFDRINFDLKPNVLYKVNELPKMFFHRNGWHTPEPWGGAWSSGIVSYLPFTVPSPNLGMTLEFIATIPVWPGRTSRLLEVRINGRDVKSVQLESGVQKYIVEVPGELLLSGHAVIEFIVNDALSPSHFGDGDSRTLGIGLLSVKLSGC</sequence>
<reference evidence="2 3" key="2">
    <citation type="submission" date="2020-05" db="EMBL/GenBank/DDBJ databases">
        <title>Draft genome sequence of Desulfovibrio sp. strainFSS-1.</title>
        <authorList>
            <person name="Shimoshige H."/>
            <person name="Kobayashi H."/>
            <person name="Maekawa T."/>
        </authorList>
    </citation>
    <scope>NUCLEOTIDE SEQUENCE [LARGE SCALE GENOMIC DNA]</scope>
    <source>
        <strain evidence="2 3">SIID29052-01</strain>
    </source>
</reference>
<evidence type="ECO:0000313" key="2">
    <source>
        <dbReference type="EMBL" id="GFK94544.1"/>
    </source>
</evidence>
<dbReference type="AlphaFoldDB" id="A0A6V8LS28"/>
<feature type="transmembrane region" description="Helical" evidence="1">
    <location>
        <begin position="392"/>
        <end position="410"/>
    </location>
</feature>
<gene>
    <name evidence="2" type="ORF">NNJEOMEG_02390</name>
</gene>
<comment type="caution">
    <text evidence="2">The sequence shown here is derived from an EMBL/GenBank/DDBJ whole genome shotgun (WGS) entry which is preliminary data.</text>
</comment>
<feature type="transmembrane region" description="Helical" evidence="1">
    <location>
        <begin position="296"/>
        <end position="317"/>
    </location>
</feature>
<feature type="transmembrane region" description="Helical" evidence="1">
    <location>
        <begin position="144"/>
        <end position="161"/>
    </location>
</feature>
<feature type="transmembrane region" description="Helical" evidence="1">
    <location>
        <begin position="90"/>
        <end position="112"/>
    </location>
</feature>
<name>A0A6V8LS28_9BACT</name>
<dbReference type="EMBL" id="BLTE01000010">
    <property type="protein sequence ID" value="GFK94544.1"/>
    <property type="molecule type" value="Genomic_DNA"/>
</dbReference>
<evidence type="ECO:0000313" key="3">
    <source>
        <dbReference type="Proteomes" id="UP000494245"/>
    </source>
</evidence>
<proteinExistence type="predicted"/>
<feature type="transmembrane region" description="Helical" evidence="1">
    <location>
        <begin position="119"/>
        <end position="138"/>
    </location>
</feature>
<protein>
    <submittedName>
        <fullName evidence="2">Uncharacterized protein</fullName>
    </submittedName>
</protein>
<evidence type="ECO:0000256" key="1">
    <source>
        <dbReference type="SAM" id="Phobius"/>
    </source>
</evidence>
<feature type="transmembrane region" description="Helical" evidence="1">
    <location>
        <begin position="173"/>
        <end position="190"/>
    </location>
</feature>
<dbReference type="RefSeq" id="WP_173084721.1">
    <property type="nucleotide sequence ID" value="NZ_BLTE01000010.1"/>
</dbReference>
<keyword evidence="1" id="KW-0812">Transmembrane</keyword>
<keyword evidence="1" id="KW-0472">Membrane</keyword>
<keyword evidence="1" id="KW-1133">Transmembrane helix</keyword>
<feature type="transmembrane region" description="Helical" evidence="1">
    <location>
        <begin position="329"/>
        <end position="347"/>
    </location>
</feature>
<keyword evidence="3" id="KW-1185">Reference proteome</keyword>
<feature type="transmembrane region" description="Helical" evidence="1">
    <location>
        <begin position="20"/>
        <end position="39"/>
    </location>
</feature>
<dbReference type="Proteomes" id="UP000494245">
    <property type="component" value="Unassembled WGS sequence"/>
</dbReference>
<accession>A0A6V8LS28</accession>
<feature type="transmembrane region" description="Helical" evidence="1">
    <location>
        <begin position="367"/>
        <end position="385"/>
    </location>
</feature>